<evidence type="ECO:0000256" key="3">
    <source>
        <dbReference type="ARBA" id="ARBA00022679"/>
    </source>
</evidence>
<feature type="domain" description="Glycosyl transferase family 25" evidence="5">
    <location>
        <begin position="121"/>
        <end position="222"/>
    </location>
</feature>
<dbReference type="CDD" id="cd06532">
    <property type="entry name" value="Glyco_transf_25"/>
    <property type="match status" value="1"/>
</dbReference>
<dbReference type="Proteomes" id="UP000002762">
    <property type="component" value="Unassembled WGS sequence"/>
</dbReference>
<gene>
    <name evidence="6" type="ORF">BBA_06600</name>
</gene>
<evidence type="ECO:0000256" key="2">
    <source>
        <dbReference type="ARBA" id="ARBA00022676"/>
    </source>
</evidence>
<dbReference type="OrthoDB" id="47375at2759"/>
<keyword evidence="4" id="KW-0472">Membrane</keyword>
<keyword evidence="3 6" id="KW-0808">Transferase</keyword>
<dbReference type="GeneID" id="19889612"/>
<dbReference type="InParanoid" id="J5JNN9"/>
<dbReference type="GO" id="GO:0016740">
    <property type="term" value="F:transferase activity"/>
    <property type="evidence" value="ECO:0007669"/>
    <property type="project" value="UniProtKB-KW"/>
</dbReference>
<comment type="similarity">
    <text evidence="1">Belongs to the glycosyltransferase 25 family.</text>
</comment>
<keyword evidence="2" id="KW-0328">Glycosyltransferase</keyword>
<evidence type="ECO:0000313" key="7">
    <source>
        <dbReference type="Proteomes" id="UP000002762"/>
    </source>
</evidence>
<dbReference type="Pfam" id="PF01755">
    <property type="entry name" value="Glyco_transf_25"/>
    <property type="match status" value="1"/>
</dbReference>
<keyword evidence="7" id="KW-1185">Reference proteome</keyword>
<dbReference type="AlphaFoldDB" id="J5JNN9"/>
<sequence>MVPEDEQATYNPTCTKWFAGLVMAGQEIRQRDATNPQRLKAGETSSALAADNVMILQNFPQAQQPSMIQQLPRRSLWTVILAISLTIVLLLGVPRPLLTTKLVAQGQGALQHINNATLGFEKIFVVGLPERTDRRDGLTLQAALSNLKVEFMDGVRGEHIAEKAIPVTEDGVTLDAPVLGCWRGHMNAVAEVVRQNLSSVLILEDDADWDVRIRQQLQDFALATRALTQPLAGSSHSNPSYADVTMNDPSQPEGHEISFHNLPMTLPPTLSPYGDDWDLLWVGNCGLHFPFPQSTNIPKGRVIYEGDTTVAPQRNLWSINVPFTLKEKYAQHTRAIHHAQEGVCTVGYALSQRGARRILEEIALKPVTDAYDILMRFFCEGTHGRKKGICIAPQPPYFHSHRRAGLPGAMSDIGDHKGAYREEAMTDMVRWSVRLNSALILDGRTDYVDQYPDE</sequence>
<feature type="transmembrane region" description="Helical" evidence="4">
    <location>
        <begin position="76"/>
        <end position="93"/>
    </location>
</feature>
<evidence type="ECO:0000259" key="5">
    <source>
        <dbReference type="Pfam" id="PF01755"/>
    </source>
</evidence>
<accession>J5JNN9</accession>
<evidence type="ECO:0000256" key="4">
    <source>
        <dbReference type="SAM" id="Phobius"/>
    </source>
</evidence>
<proteinExistence type="inferred from homology"/>
<dbReference type="RefSeq" id="XP_008599919.1">
    <property type="nucleotide sequence ID" value="XM_008601697.1"/>
</dbReference>
<dbReference type="HOGENOM" id="CLU_032992_1_0_1"/>
<keyword evidence="4" id="KW-0812">Transmembrane</keyword>
<organism evidence="6 7">
    <name type="scientific">Beauveria bassiana (strain ARSEF 2860)</name>
    <name type="common">White muscardine disease fungus</name>
    <name type="synonym">Tritirachium shiotae</name>
    <dbReference type="NCBI Taxonomy" id="655819"/>
    <lineage>
        <taxon>Eukaryota</taxon>
        <taxon>Fungi</taxon>
        <taxon>Dikarya</taxon>
        <taxon>Ascomycota</taxon>
        <taxon>Pezizomycotina</taxon>
        <taxon>Sordariomycetes</taxon>
        <taxon>Hypocreomycetidae</taxon>
        <taxon>Hypocreales</taxon>
        <taxon>Cordycipitaceae</taxon>
        <taxon>Beauveria</taxon>
    </lineage>
</organism>
<reference evidence="6 7" key="1">
    <citation type="journal article" date="2012" name="Sci. Rep.">
        <title>Genomic perspectives on the evolution of fungal entomopathogenicity in Beauveria bassiana.</title>
        <authorList>
            <person name="Xiao G."/>
            <person name="Ying S.H."/>
            <person name="Zheng P."/>
            <person name="Wang Z.L."/>
            <person name="Zhang S."/>
            <person name="Xie X.Q."/>
            <person name="Shang Y."/>
            <person name="St Leger R.J."/>
            <person name="Zhao G.P."/>
            <person name="Wang C."/>
            <person name="Feng M.G."/>
        </authorList>
    </citation>
    <scope>NUCLEOTIDE SEQUENCE [LARGE SCALE GENOMIC DNA]</scope>
    <source>
        <strain evidence="6 7">ARSEF 2860</strain>
    </source>
</reference>
<dbReference type="PANTHER" id="PTHR10730">
    <property type="entry name" value="PROCOLLAGEN-LYSINE,2-OXOGLUTARATE 5-DIOXYGENASE/GLYCOSYLTRANSFERASE 25 FAMILY MEMBER"/>
    <property type="match status" value="1"/>
</dbReference>
<dbReference type="EMBL" id="JH725168">
    <property type="protein sequence ID" value="EJP64606.1"/>
    <property type="molecule type" value="Genomic_DNA"/>
</dbReference>
<evidence type="ECO:0000313" key="6">
    <source>
        <dbReference type="EMBL" id="EJP64606.1"/>
    </source>
</evidence>
<keyword evidence="4" id="KW-1133">Transmembrane helix</keyword>
<dbReference type="InterPro" id="IPR002654">
    <property type="entry name" value="Glyco_trans_25"/>
</dbReference>
<name>J5JNN9_BEAB2</name>
<protein>
    <submittedName>
        <fullName evidence="6">LPS glycosyltransferase, putative</fullName>
    </submittedName>
</protein>
<evidence type="ECO:0000256" key="1">
    <source>
        <dbReference type="ARBA" id="ARBA00006721"/>
    </source>
</evidence>
<dbReference type="PANTHER" id="PTHR10730:SF53">
    <property type="entry name" value="GLYCOSYLTRANSFERASE 25 FAMILY MEMBER"/>
    <property type="match status" value="1"/>
</dbReference>
<dbReference type="InterPro" id="IPR050757">
    <property type="entry name" value="Collagen_mod_GT25"/>
</dbReference>